<evidence type="ECO:0000256" key="5">
    <source>
        <dbReference type="ARBA" id="ARBA00022898"/>
    </source>
</evidence>
<dbReference type="AlphaFoldDB" id="A0A2T3XZX4"/>
<dbReference type="InterPro" id="IPR005814">
    <property type="entry name" value="Aminotrans_3"/>
</dbReference>
<accession>A0A2T3XZX4</accession>
<evidence type="ECO:0000256" key="6">
    <source>
        <dbReference type="RuleBase" id="RU003560"/>
    </source>
</evidence>
<evidence type="ECO:0000256" key="1">
    <source>
        <dbReference type="ARBA" id="ARBA00001933"/>
    </source>
</evidence>
<dbReference type="NCBIfam" id="NF005682">
    <property type="entry name" value="PRK07480.1"/>
    <property type="match status" value="1"/>
</dbReference>
<comment type="similarity">
    <text evidence="2 6">Belongs to the class-III pyridoxal-phosphate-dependent aminotransferase family.</text>
</comment>
<evidence type="ECO:0000256" key="2">
    <source>
        <dbReference type="ARBA" id="ARBA00008954"/>
    </source>
</evidence>
<evidence type="ECO:0000256" key="3">
    <source>
        <dbReference type="ARBA" id="ARBA00022576"/>
    </source>
</evidence>
<evidence type="ECO:0000313" key="8">
    <source>
        <dbReference type="Proteomes" id="UP000240638"/>
    </source>
</evidence>
<gene>
    <name evidence="7" type="ORF">C9I57_05575</name>
</gene>
<dbReference type="Gene3D" id="3.40.640.10">
    <property type="entry name" value="Type I PLP-dependent aspartate aminotransferase-like (Major domain)"/>
    <property type="match status" value="1"/>
</dbReference>
<dbReference type="InterPro" id="IPR015421">
    <property type="entry name" value="PyrdxlP-dep_Trfase_major"/>
</dbReference>
<dbReference type="GO" id="GO:0030170">
    <property type="term" value="F:pyridoxal phosphate binding"/>
    <property type="evidence" value="ECO:0007669"/>
    <property type="project" value="InterPro"/>
</dbReference>
<protein>
    <submittedName>
        <fullName evidence="7">Aspartate aminotransferase family protein</fullName>
    </submittedName>
</protein>
<name>A0A2T3XZX4_9BURK</name>
<sequence length="496" mass="54137">MSHELETSTYPPQRAGAALPQADTVEMARTDLAGLPHAATTTTRGTAEYRALDAAHHLHPFSDMGTLNQIGSRVIVKANGVYLWDSDGNRIIDGMAGLWCVNVGYGRQELADAAYRQMRELSYYNTFFKTTHPPVIELSALLAELAPEPFNHFFYCNSGSEGNDTVLRIVHRYWATQGRPDKQYVISRKNAYHGSTIAGATLGGMDYMHEQMPAKVDHIVHIGQPYFYGEAPADVTPEAFGLARARELEAKILELGAENVAAFIGEPFQGAGGVIFPPSSYWPEIERICRKYDVLLAADEVIGGFGRTGEWFAHRYFGVSPDLMTLAKGLTSGYVPMGAVAIHDRIARALIDNGEFNHGLTYSGHPVAAAVAIANLKLLRDEGIVEHVQHETGPYFQRCLRDAFGGHPIVGEVVGAGLVAGLQLAEDPRARKRFANGPEVGLLCRDFCFNGNLIMRATGDRMVLSPPLVVTHHEIDEIVAKAKTAIDATARQIGLL</sequence>
<dbReference type="InterPro" id="IPR015422">
    <property type="entry name" value="PyrdxlP-dep_Trfase_small"/>
</dbReference>
<dbReference type="FunFam" id="3.40.640.10:FF:000014">
    <property type="entry name" value="Adenosylmethionine-8-amino-7-oxononanoate aminotransferase, probable"/>
    <property type="match status" value="1"/>
</dbReference>
<dbReference type="PANTHER" id="PTHR43094">
    <property type="entry name" value="AMINOTRANSFERASE"/>
    <property type="match status" value="1"/>
</dbReference>
<dbReference type="EMBL" id="PYUC01000002">
    <property type="protein sequence ID" value="PTB22070.1"/>
    <property type="molecule type" value="Genomic_DNA"/>
</dbReference>
<dbReference type="PROSITE" id="PS00600">
    <property type="entry name" value="AA_TRANSFER_CLASS_3"/>
    <property type="match status" value="1"/>
</dbReference>
<dbReference type="GO" id="GO:0005829">
    <property type="term" value="C:cytosol"/>
    <property type="evidence" value="ECO:0007669"/>
    <property type="project" value="TreeGrafter"/>
</dbReference>
<dbReference type="Gene3D" id="3.90.1150.10">
    <property type="entry name" value="Aspartate Aminotransferase, domain 1"/>
    <property type="match status" value="1"/>
</dbReference>
<dbReference type="PIRSF" id="PIRSF000521">
    <property type="entry name" value="Transaminase_4ab_Lys_Orn"/>
    <property type="match status" value="1"/>
</dbReference>
<reference evidence="7 8" key="1">
    <citation type="submission" date="2018-03" db="EMBL/GenBank/DDBJ databases">
        <title>Whole genome analyses suggest that Burkholderia sensu lato contains two further novel genera in the rhizoxinica-symbiotica group Mycetohabitans gen. nov., and Trinickia gen. nov.: implications for the evolution of diazotrophy and nodulation in the Burkholderiaceae.</title>
        <authorList>
            <person name="Estrada De Los Santos P."/>
            <person name="Palmer M."/>
            <person name="Chavez-Ramirez B."/>
            <person name="Steenkamp E.T."/>
            <person name="Hirsch A.M."/>
            <person name="Manyaka P."/>
            <person name="Maluk M."/>
            <person name="Lafos M."/>
            <person name="Crook M."/>
            <person name="Gross E."/>
            <person name="Simon M.F."/>
            <person name="Bueno Dos Reis Junior F."/>
            <person name="Poole P.S."/>
            <person name="Venter S.N."/>
            <person name="James E.K."/>
        </authorList>
    </citation>
    <scope>NUCLEOTIDE SEQUENCE [LARGE SCALE GENOMIC DNA]</scope>
    <source>
        <strain evidence="7 8">JPY-366</strain>
    </source>
</reference>
<dbReference type="Proteomes" id="UP000240638">
    <property type="component" value="Unassembled WGS sequence"/>
</dbReference>
<dbReference type="GO" id="GO:0008483">
    <property type="term" value="F:transaminase activity"/>
    <property type="evidence" value="ECO:0007669"/>
    <property type="project" value="UniProtKB-KW"/>
</dbReference>
<dbReference type="InterPro" id="IPR049704">
    <property type="entry name" value="Aminotrans_3_PPA_site"/>
</dbReference>
<dbReference type="Pfam" id="PF00202">
    <property type="entry name" value="Aminotran_3"/>
    <property type="match status" value="1"/>
</dbReference>
<comment type="caution">
    <text evidence="7">The sequence shown here is derived from an EMBL/GenBank/DDBJ whole genome shotgun (WGS) entry which is preliminary data.</text>
</comment>
<dbReference type="PANTHER" id="PTHR43094:SF1">
    <property type="entry name" value="AMINOTRANSFERASE CLASS-III"/>
    <property type="match status" value="1"/>
</dbReference>
<proteinExistence type="inferred from homology"/>
<keyword evidence="3 7" id="KW-0032">Aminotransferase</keyword>
<dbReference type="CDD" id="cd00610">
    <property type="entry name" value="OAT_like"/>
    <property type="match status" value="1"/>
</dbReference>
<evidence type="ECO:0000313" key="7">
    <source>
        <dbReference type="EMBL" id="PTB22070.1"/>
    </source>
</evidence>
<evidence type="ECO:0000256" key="4">
    <source>
        <dbReference type="ARBA" id="ARBA00022679"/>
    </source>
</evidence>
<comment type="cofactor">
    <cofactor evidence="1">
        <name>pyridoxal 5'-phosphate</name>
        <dbReference type="ChEBI" id="CHEBI:597326"/>
    </cofactor>
</comment>
<keyword evidence="4 7" id="KW-0808">Transferase</keyword>
<dbReference type="InterPro" id="IPR015424">
    <property type="entry name" value="PyrdxlP-dep_Trfase"/>
</dbReference>
<dbReference type="SUPFAM" id="SSF53383">
    <property type="entry name" value="PLP-dependent transferases"/>
    <property type="match status" value="1"/>
</dbReference>
<keyword evidence="5 6" id="KW-0663">Pyridoxal phosphate</keyword>
<organism evidence="7 8">
    <name type="scientific">Trinickia symbiotica</name>
    <dbReference type="NCBI Taxonomy" id="863227"/>
    <lineage>
        <taxon>Bacteria</taxon>
        <taxon>Pseudomonadati</taxon>
        <taxon>Pseudomonadota</taxon>
        <taxon>Betaproteobacteria</taxon>
        <taxon>Burkholderiales</taxon>
        <taxon>Burkholderiaceae</taxon>
        <taxon>Trinickia</taxon>
    </lineage>
</organism>